<keyword evidence="18" id="KW-1185">Reference proteome</keyword>
<dbReference type="InterPro" id="IPR018076">
    <property type="entry name" value="T2SS_GspF_dom"/>
</dbReference>
<keyword evidence="5" id="KW-1003">Cell membrane</keyword>
<dbReference type="PANTHER" id="PTHR30012">
    <property type="entry name" value="GENERAL SECRETION PATHWAY PROTEIN"/>
    <property type="match status" value="1"/>
</dbReference>
<dbReference type="GO" id="GO:0015628">
    <property type="term" value="P:protein secretion by the type II secretion system"/>
    <property type="evidence" value="ECO:0007669"/>
    <property type="project" value="InterPro"/>
</dbReference>
<keyword evidence="9" id="KW-0106">Calcium</keyword>
<feature type="domain" description="Type II secretion system protein GspF" evidence="16">
    <location>
        <begin position="72"/>
        <end position="194"/>
    </location>
</feature>
<dbReference type="GO" id="GO:0015627">
    <property type="term" value="C:type II protein secretion system complex"/>
    <property type="evidence" value="ECO:0007669"/>
    <property type="project" value="InterPro"/>
</dbReference>
<dbReference type="OrthoDB" id="9805682at2"/>
<dbReference type="GO" id="GO:0046872">
    <property type="term" value="F:metal ion binding"/>
    <property type="evidence" value="ECO:0007669"/>
    <property type="project" value="UniProtKB-KW"/>
</dbReference>
<keyword evidence="11 15" id="KW-1133">Transmembrane helix</keyword>
<evidence type="ECO:0000256" key="3">
    <source>
        <dbReference type="ARBA" id="ARBA00005745"/>
    </source>
</evidence>
<comment type="similarity">
    <text evidence="3 14">Belongs to the GSP F family.</text>
</comment>
<evidence type="ECO:0000256" key="8">
    <source>
        <dbReference type="ARBA" id="ARBA00022723"/>
    </source>
</evidence>
<dbReference type="AlphaFoldDB" id="A0A081NHZ9"/>
<evidence type="ECO:0000256" key="11">
    <source>
        <dbReference type="ARBA" id="ARBA00022989"/>
    </source>
</evidence>
<feature type="transmembrane region" description="Helical" evidence="15">
    <location>
        <begin position="377"/>
        <end position="398"/>
    </location>
</feature>
<comment type="function">
    <text evidence="1">Component of the type II secretion system inner membrane complex required for the energy-dependent secretion of extracellular factors such as proteases and toxins from the periplasm.</text>
</comment>
<dbReference type="EMBL" id="JOKH01000002">
    <property type="protein sequence ID" value="KEQ18072.1"/>
    <property type="molecule type" value="Genomic_DNA"/>
</dbReference>
<dbReference type="GO" id="GO:0005886">
    <property type="term" value="C:plasma membrane"/>
    <property type="evidence" value="ECO:0007669"/>
    <property type="project" value="UniProtKB-SubCell"/>
</dbReference>
<feature type="transmembrane region" description="Helical" evidence="15">
    <location>
        <begin position="170"/>
        <end position="193"/>
    </location>
</feature>
<evidence type="ECO:0000256" key="1">
    <source>
        <dbReference type="ARBA" id="ARBA00002684"/>
    </source>
</evidence>
<evidence type="ECO:0000256" key="14">
    <source>
        <dbReference type="RuleBase" id="RU003923"/>
    </source>
</evidence>
<dbReference type="NCBIfam" id="TIGR02120">
    <property type="entry name" value="GspF"/>
    <property type="match status" value="1"/>
</dbReference>
<evidence type="ECO:0000256" key="5">
    <source>
        <dbReference type="ARBA" id="ARBA00022475"/>
    </source>
</evidence>
<evidence type="ECO:0000259" key="16">
    <source>
        <dbReference type="Pfam" id="PF00482"/>
    </source>
</evidence>
<feature type="domain" description="Type II secretion system protein GspF" evidence="16">
    <location>
        <begin position="274"/>
        <end position="396"/>
    </location>
</feature>
<accession>A0A081NHZ9</accession>
<dbReference type="Pfam" id="PF00482">
    <property type="entry name" value="T2SSF"/>
    <property type="match status" value="2"/>
</dbReference>
<dbReference type="RefSeq" id="WP_034835133.1">
    <property type="nucleotide sequence ID" value="NZ_JOKH01000002.1"/>
</dbReference>
<evidence type="ECO:0000313" key="17">
    <source>
        <dbReference type="EMBL" id="KEQ18072.1"/>
    </source>
</evidence>
<organism evidence="17 18">
    <name type="scientific">Endozoicomonas numazuensis</name>
    <dbReference type="NCBI Taxonomy" id="1137799"/>
    <lineage>
        <taxon>Bacteria</taxon>
        <taxon>Pseudomonadati</taxon>
        <taxon>Pseudomonadota</taxon>
        <taxon>Gammaproteobacteria</taxon>
        <taxon>Oceanospirillales</taxon>
        <taxon>Endozoicomonadaceae</taxon>
        <taxon>Endozoicomonas</taxon>
    </lineage>
</organism>
<dbReference type="InterPro" id="IPR042094">
    <property type="entry name" value="T2SS_GspF_sf"/>
</dbReference>
<dbReference type="InterPro" id="IPR001992">
    <property type="entry name" value="T2SS_GspF/T4SS_PilC_CS"/>
</dbReference>
<evidence type="ECO:0000256" key="6">
    <source>
        <dbReference type="ARBA" id="ARBA00022519"/>
    </source>
</evidence>
<feature type="transmembrane region" description="Helical" evidence="15">
    <location>
        <begin position="224"/>
        <end position="243"/>
    </location>
</feature>
<sequence>MAAYEFIAITPQGKREKGTLEADSSRLIRQQLRDKDWLPLSVQAVAEQKKSTESAQPLFQRGLSATELATLTRQLATLIQAAMPVEESLYAVAAQQEKRRIKNTLLAIRSRVLEGYTLAQSLEAFPGIFPPMYRATVAAGESSGYLDRVLNQLADYTEARMQSIRKIQQALLYPLILVVTAIAIISFLLGYVVPDVIKVFVDSGQTLPWITRALIHTSESFQSYWPFLLGITLLLFLAGKSALKNKKLHLLWHRTLLKLPMIGKFSRTANTARFASTLSILSRSGVSLVEALTISAQVINNLAMKQAVEQLASHVSEGTSLNKAMMEIGLFPPLMVHMVASGESTGELDQMLEHIAHSQSQELENKTAILLGLFEPLMLVVMGGIVMLIVLAILLPILNMNQLLGF</sequence>
<protein>
    <recommendedName>
        <fullName evidence="13">General secretion pathway protein F</fullName>
    </recommendedName>
</protein>
<evidence type="ECO:0000256" key="10">
    <source>
        <dbReference type="ARBA" id="ARBA00022927"/>
    </source>
</evidence>
<keyword evidence="8" id="KW-0479">Metal-binding</keyword>
<evidence type="ECO:0000256" key="7">
    <source>
        <dbReference type="ARBA" id="ARBA00022692"/>
    </source>
</evidence>
<evidence type="ECO:0000256" key="15">
    <source>
        <dbReference type="SAM" id="Phobius"/>
    </source>
</evidence>
<evidence type="ECO:0000256" key="4">
    <source>
        <dbReference type="ARBA" id="ARBA00022448"/>
    </source>
</evidence>
<dbReference type="InterPro" id="IPR003004">
    <property type="entry name" value="GspF/PilC"/>
</dbReference>
<evidence type="ECO:0000256" key="13">
    <source>
        <dbReference type="ARBA" id="ARBA00030750"/>
    </source>
</evidence>
<dbReference type="Gene3D" id="1.20.81.30">
    <property type="entry name" value="Type II secretion system (T2SS), domain F"/>
    <property type="match status" value="2"/>
</dbReference>
<name>A0A081NHZ9_9GAMM</name>
<evidence type="ECO:0000313" key="18">
    <source>
        <dbReference type="Proteomes" id="UP000028073"/>
    </source>
</evidence>
<evidence type="ECO:0000256" key="9">
    <source>
        <dbReference type="ARBA" id="ARBA00022837"/>
    </source>
</evidence>
<dbReference type="Proteomes" id="UP000028073">
    <property type="component" value="Unassembled WGS sequence"/>
</dbReference>
<keyword evidence="12 15" id="KW-0472">Membrane</keyword>
<gene>
    <name evidence="17" type="ORF">GZ78_10875</name>
</gene>
<dbReference type="eggNOG" id="COG1459">
    <property type="taxonomic scope" value="Bacteria"/>
</dbReference>
<keyword evidence="7 14" id="KW-0812">Transmembrane</keyword>
<dbReference type="PRINTS" id="PR00812">
    <property type="entry name" value="BCTERIALGSPF"/>
</dbReference>
<reference evidence="17 18" key="1">
    <citation type="submission" date="2014-06" db="EMBL/GenBank/DDBJ databases">
        <title>Whole Genome Sequences of Three Symbiotic Endozoicomonas Bacteria.</title>
        <authorList>
            <person name="Neave M.J."/>
            <person name="Apprill A."/>
            <person name="Voolstra C.R."/>
        </authorList>
    </citation>
    <scope>NUCLEOTIDE SEQUENCE [LARGE SCALE GENOMIC DNA]</scope>
    <source>
        <strain evidence="17 18">DSM 25634</strain>
    </source>
</reference>
<keyword evidence="6" id="KW-0997">Cell inner membrane</keyword>
<evidence type="ECO:0000256" key="12">
    <source>
        <dbReference type="ARBA" id="ARBA00023136"/>
    </source>
</evidence>
<dbReference type="InterPro" id="IPR011850">
    <property type="entry name" value="T2SS_GspF"/>
</dbReference>
<keyword evidence="4 14" id="KW-0813">Transport</keyword>
<comment type="subcellular location">
    <subcellularLocation>
        <location evidence="2 14">Cell inner membrane</location>
        <topology evidence="2 14">Multi-pass membrane protein</topology>
    </subcellularLocation>
</comment>
<proteinExistence type="inferred from homology"/>
<dbReference type="STRING" id="1137799.GZ78_10875"/>
<dbReference type="FunFam" id="1.20.81.30:FF:000001">
    <property type="entry name" value="Type II secretion system protein F"/>
    <property type="match status" value="2"/>
</dbReference>
<dbReference type="PANTHER" id="PTHR30012:SF0">
    <property type="entry name" value="TYPE II SECRETION SYSTEM PROTEIN F-RELATED"/>
    <property type="match status" value="1"/>
</dbReference>
<keyword evidence="10" id="KW-0653">Protein transport</keyword>
<evidence type="ECO:0000256" key="2">
    <source>
        <dbReference type="ARBA" id="ARBA00004429"/>
    </source>
</evidence>
<dbReference type="PROSITE" id="PS00874">
    <property type="entry name" value="T2SP_F"/>
    <property type="match status" value="1"/>
</dbReference>
<comment type="caution">
    <text evidence="17">The sequence shown here is derived from an EMBL/GenBank/DDBJ whole genome shotgun (WGS) entry which is preliminary data.</text>
</comment>